<dbReference type="InterPro" id="IPR046345">
    <property type="entry name" value="TraB_PrgY-like"/>
</dbReference>
<dbReference type="PANTHER" id="PTHR21530">
    <property type="entry name" value="PHEROMONE SHUTDOWN PROTEIN"/>
    <property type="match status" value="1"/>
</dbReference>
<reference evidence="2" key="1">
    <citation type="journal article" date="2014" name="Genome Biol. Evol.">
        <title>Pangenome evidence for extensive interdomain horizontal transfer affecting lineage core and shell genes in uncultured planktonic thaumarchaeota and euryarchaeota.</title>
        <authorList>
            <person name="Deschamps P."/>
            <person name="Zivanovic Y."/>
            <person name="Moreira D."/>
            <person name="Rodriguez-Valera F."/>
            <person name="Lopez-Garcia P."/>
        </authorList>
    </citation>
    <scope>NUCLEOTIDE SEQUENCE</scope>
</reference>
<dbReference type="EMBL" id="KF900897">
    <property type="protein sequence ID" value="AIF10667.1"/>
    <property type="molecule type" value="Genomic_DNA"/>
</dbReference>
<dbReference type="AlphaFoldDB" id="A0A075H8A1"/>
<protein>
    <submittedName>
        <fullName evidence="2">TraB family protein</fullName>
    </submittedName>
</protein>
<feature type="transmembrane region" description="Helical" evidence="1">
    <location>
        <begin position="251"/>
        <end position="271"/>
    </location>
</feature>
<dbReference type="CDD" id="cd14726">
    <property type="entry name" value="TraB_PrgY-like"/>
    <property type="match status" value="1"/>
</dbReference>
<dbReference type="Pfam" id="PF01963">
    <property type="entry name" value="TraB_PrgY_gumN"/>
    <property type="match status" value="1"/>
</dbReference>
<feature type="transmembrane region" description="Helical" evidence="1">
    <location>
        <begin position="283"/>
        <end position="301"/>
    </location>
</feature>
<keyword evidence="1" id="KW-1133">Transmembrane helix</keyword>
<dbReference type="PANTHER" id="PTHR21530:SF7">
    <property type="entry name" value="TRAB DOMAIN-CONTAINING PROTEIN"/>
    <property type="match status" value="1"/>
</dbReference>
<evidence type="ECO:0000256" key="1">
    <source>
        <dbReference type="SAM" id="Phobius"/>
    </source>
</evidence>
<dbReference type="InterPro" id="IPR002816">
    <property type="entry name" value="TraB/PrgY/GumN_fam"/>
</dbReference>
<dbReference type="NCBIfam" id="TIGR00261">
    <property type="entry name" value="traB"/>
    <property type="match status" value="1"/>
</dbReference>
<evidence type="ECO:0000313" key="2">
    <source>
        <dbReference type="EMBL" id="AIF10667.1"/>
    </source>
</evidence>
<feature type="transmembrane region" description="Helical" evidence="1">
    <location>
        <begin position="307"/>
        <end position="333"/>
    </location>
</feature>
<keyword evidence="1" id="KW-0812">Transmembrane</keyword>
<accession>A0A075H8A1</accession>
<dbReference type="InterPro" id="IPR005230">
    <property type="entry name" value="TraB_bac"/>
</dbReference>
<name>A0A075H8A1_9EURY</name>
<organism evidence="2">
    <name type="scientific">uncultured marine group II/III euryarchaeote KM3_46_H05</name>
    <dbReference type="NCBI Taxonomy" id="1456450"/>
    <lineage>
        <taxon>Archaea</taxon>
        <taxon>Methanobacteriati</taxon>
        <taxon>Methanobacteriota</taxon>
        <taxon>environmental samples</taxon>
    </lineage>
</organism>
<proteinExistence type="predicted"/>
<sequence length="393" mass="43016">MVDIPVVDVDENLRIVGTAHISSASADLVRQEIAEWKPDLVAVELCESRLKALRNPEAFDNEALSKVLKEGKTQLVLFQSLLATEQRRLGIEEGEKPGTDLLAAIEAAEEAGIEFELVDRDIQTTMRRAWRRMGLREKFRVINGLLLDGDQDDDEEIPSVDELLQNKDLITELLNELKEVAPGAGEVLIDERDEYLAGSIDRLRGRNPDGRILVVIGAGHLDAVAQKLAGPALENEDRLAELTEEPQPKKFWTVVKYGFPAAIILLFGYLLMQGNYEQLKEVALTWLALNASLAALGALLARGHPFAILTAAVASPITSLNPTLAAGWFAGYVQMKVAKPTTKDLQDFLKLDKFSLFWSNRVGRVLLVTALANLGSSAGAWFAGTAILGTLLS</sequence>
<keyword evidence="1" id="KW-0472">Membrane</keyword>
<feature type="transmembrane region" description="Helical" evidence="1">
    <location>
        <begin position="365"/>
        <end position="392"/>
    </location>
</feature>